<keyword evidence="1" id="KW-0732">Signal</keyword>
<evidence type="ECO:0000313" key="3">
    <source>
        <dbReference type="RefSeq" id="XP_028038988.1"/>
    </source>
</evidence>
<dbReference type="KEGG" id="bman:114249563"/>
<proteinExistence type="predicted"/>
<reference evidence="3" key="1">
    <citation type="submission" date="2025-08" db="UniProtKB">
        <authorList>
            <consortium name="RefSeq"/>
        </authorList>
    </citation>
    <scope>IDENTIFICATION</scope>
    <source>
        <tissue evidence="3">Silk gland</tissue>
    </source>
</reference>
<evidence type="ECO:0000313" key="2">
    <source>
        <dbReference type="Proteomes" id="UP000504629"/>
    </source>
</evidence>
<feature type="chain" id="PRO_5027051696" evidence="1">
    <location>
        <begin position="16"/>
        <end position="237"/>
    </location>
</feature>
<gene>
    <name evidence="3" type="primary">LOC114249563</name>
</gene>
<protein>
    <submittedName>
        <fullName evidence="3">Uncharacterized protein LOC114249563</fullName>
    </submittedName>
</protein>
<keyword evidence="2" id="KW-1185">Reference proteome</keyword>
<dbReference type="GeneID" id="114249563"/>
<dbReference type="AlphaFoldDB" id="A0A6J2KBF1"/>
<evidence type="ECO:0000256" key="1">
    <source>
        <dbReference type="SAM" id="SignalP"/>
    </source>
</evidence>
<sequence length="237" mass="24922">MFKLIVCALLAVAAAEPGVFLTPPVTSLTTVVSPGSTTISKLASSVVHPSPLVYSTPYGYTHFIKKRSAPLAHAAYIAPVAYSAISPVVATTYHGKTPLLASTSYVSSTPLISQPIAYSAHFIKKRSPQWPVSYIAPSSYITPNTYIASGPLGATTYTTPFVQTVPIASTASLPVATHLIKKRSAPVLATTYTAPTTYTAALPGVFSHQSNYNLHGAPLVTSYTPLVYSAPISTHVI</sequence>
<dbReference type="OrthoDB" id="6782465at2759"/>
<dbReference type="RefSeq" id="XP_028038988.1">
    <property type="nucleotide sequence ID" value="XM_028183187.1"/>
</dbReference>
<accession>A0A6J2KBF1</accession>
<feature type="signal peptide" evidence="1">
    <location>
        <begin position="1"/>
        <end position="15"/>
    </location>
</feature>
<name>A0A6J2KBF1_BOMMA</name>
<dbReference type="Proteomes" id="UP000504629">
    <property type="component" value="Unplaced"/>
</dbReference>
<organism evidence="2 3">
    <name type="scientific">Bombyx mandarina</name>
    <name type="common">Wild silk moth</name>
    <name type="synonym">Wild silkworm</name>
    <dbReference type="NCBI Taxonomy" id="7092"/>
    <lineage>
        <taxon>Eukaryota</taxon>
        <taxon>Metazoa</taxon>
        <taxon>Ecdysozoa</taxon>
        <taxon>Arthropoda</taxon>
        <taxon>Hexapoda</taxon>
        <taxon>Insecta</taxon>
        <taxon>Pterygota</taxon>
        <taxon>Neoptera</taxon>
        <taxon>Endopterygota</taxon>
        <taxon>Lepidoptera</taxon>
        <taxon>Glossata</taxon>
        <taxon>Ditrysia</taxon>
        <taxon>Bombycoidea</taxon>
        <taxon>Bombycidae</taxon>
        <taxon>Bombycinae</taxon>
        <taxon>Bombyx</taxon>
    </lineage>
</organism>